<dbReference type="OrthoDB" id="9794225at2"/>
<evidence type="ECO:0000313" key="8">
    <source>
        <dbReference type="Proteomes" id="UP000218542"/>
    </source>
</evidence>
<dbReference type="Pfam" id="PF01699">
    <property type="entry name" value="Na_Ca_ex"/>
    <property type="match status" value="2"/>
</dbReference>
<dbReference type="NCBIfam" id="TIGR00367">
    <property type="entry name" value="calcium/sodium antiporter"/>
    <property type="match status" value="1"/>
</dbReference>
<dbReference type="Gene3D" id="1.20.1420.30">
    <property type="entry name" value="NCX, central ion-binding region"/>
    <property type="match status" value="2"/>
</dbReference>
<evidence type="ECO:0000256" key="4">
    <source>
        <dbReference type="ARBA" id="ARBA00023136"/>
    </source>
</evidence>
<organism evidence="7 8">
    <name type="scientific">Candidatus Scalindua japonica</name>
    <dbReference type="NCBI Taxonomy" id="1284222"/>
    <lineage>
        <taxon>Bacteria</taxon>
        <taxon>Pseudomonadati</taxon>
        <taxon>Planctomycetota</taxon>
        <taxon>Candidatus Brocadiia</taxon>
        <taxon>Candidatus Brocadiales</taxon>
        <taxon>Candidatus Scalinduaceae</taxon>
        <taxon>Candidatus Scalindua</taxon>
    </lineage>
</organism>
<feature type="domain" description="Sodium/calcium exchanger membrane region" evidence="6">
    <location>
        <begin position="6"/>
        <end position="145"/>
    </location>
</feature>
<sequence length="350" mass="37831">MLLQSIFFIIGLSGVYFGAEWLVKGSSNLSRDLGVRPIVIGLTVVAFGTSSPELAVSLTASIKGSNDIAIGNIIGSNIANIGLILGIAAIAFPLKVEKVIMKRELPLMIAISVALYLMAIDKKIGLIDGLFLFTGIIFFIGYQIYNTLNFKKISKNVTGKTDNVPILTSTVNSSCHKVDSSGHDNQTKVKESTAEKNHSKKKLLFYIVYIVIGLVCLLVGAHILVKSAIFLASSFGISEMVIGMTVVAFGTSVPEMATSVVSALRKEADICVGNVVGSNIFNILMVLGSVSLIRPVNVTKDILYFEFPAMLLFSFALIPMIMARGNLKVNRFEGVILVLGYFAFIFLLFR</sequence>
<dbReference type="GO" id="GO:0006874">
    <property type="term" value="P:intracellular calcium ion homeostasis"/>
    <property type="evidence" value="ECO:0007669"/>
    <property type="project" value="TreeGrafter"/>
</dbReference>
<keyword evidence="8" id="KW-1185">Reference proteome</keyword>
<feature type="transmembrane region" description="Helical" evidence="5">
    <location>
        <begin position="35"/>
        <end position="56"/>
    </location>
</feature>
<keyword evidence="3 5" id="KW-1133">Transmembrane helix</keyword>
<protein>
    <submittedName>
        <fullName evidence="7">Ca2+/Na+ antiporter</fullName>
    </submittedName>
</protein>
<dbReference type="RefSeq" id="WP_096895090.1">
    <property type="nucleotide sequence ID" value="NZ_BAOS01000027.1"/>
</dbReference>
<dbReference type="InterPro" id="IPR004837">
    <property type="entry name" value="NaCa_Exmemb"/>
</dbReference>
<feature type="domain" description="Sodium/calcium exchanger membrane region" evidence="6">
    <location>
        <begin position="206"/>
        <end position="349"/>
    </location>
</feature>
<dbReference type="GO" id="GO:0005262">
    <property type="term" value="F:calcium channel activity"/>
    <property type="evidence" value="ECO:0007669"/>
    <property type="project" value="TreeGrafter"/>
</dbReference>
<feature type="transmembrane region" description="Helical" evidence="5">
    <location>
        <begin position="302"/>
        <end position="320"/>
    </location>
</feature>
<dbReference type="EMBL" id="BAOS01000027">
    <property type="protein sequence ID" value="GAX61723.1"/>
    <property type="molecule type" value="Genomic_DNA"/>
</dbReference>
<keyword evidence="4 5" id="KW-0472">Membrane</keyword>
<dbReference type="InterPro" id="IPR004481">
    <property type="entry name" value="K/Na/Ca-exchanger"/>
</dbReference>
<accession>A0A286U0P5</accession>
<feature type="transmembrane region" description="Helical" evidence="5">
    <location>
        <begin position="229"/>
        <end position="249"/>
    </location>
</feature>
<dbReference type="AlphaFoldDB" id="A0A286U0P5"/>
<evidence type="ECO:0000256" key="5">
    <source>
        <dbReference type="SAM" id="Phobius"/>
    </source>
</evidence>
<evidence type="ECO:0000256" key="1">
    <source>
        <dbReference type="ARBA" id="ARBA00004141"/>
    </source>
</evidence>
<proteinExistence type="predicted"/>
<feature type="transmembrane region" description="Helical" evidence="5">
    <location>
        <begin position="68"/>
        <end position="92"/>
    </location>
</feature>
<name>A0A286U0P5_9BACT</name>
<evidence type="ECO:0000313" key="7">
    <source>
        <dbReference type="EMBL" id="GAX61723.1"/>
    </source>
</evidence>
<evidence type="ECO:0000256" key="2">
    <source>
        <dbReference type="ARBA" id="ARBA00022692"/>
    </source>
</evidence>
<evidence type="ECO:0000256" key="3">
    <source>
        <dbReference type="ARBA" id="ARBA00022989"/>
    </source>
</evidence>
<evidence type="ECO:0000259" key="6">
    <source>
        <dbReference type="Pfam" id="PF01699"/>
    </source>
</evidence>
<dbReference type="Proteomes" id="UP000218542">
    <property type="component" value="Unassembled WGS sequence"/>
</dbReference>
<feature type="transmembrane region" description="Helical" evidence="5">
    <location>
        <begin position="332"/>
        <end position="349"/>
    </location>
</feature>
<dbReference type="PANTHER" id="PTHR10846">
    <property type="entry name" value="SODIUM/POTASSIUM/CALCIUM EXCHANGER"/>
    <property type="match status" value="1"/>
</dbReference>
<dbReference type="PANTHER" id="PTHR10846:SF8">
    <property type="entry name" value="INNER MEMBRANE PROTEIN YRBG"/>
    <property type="match status" value="1"/>
</dbReference>
<feature type="transmembrane region" description="Helical" evidence="5">
    <location>
        <begin position="126"/>
        <end position="145"/>
    </location>
</feature>
<reference evidence="8" key="1">
    <citation type="journal article" date="2017" name="Environ. Microbiol. Rep.">
        <title>Genetic Diversity of Marine Anaerobic Ammonium-Oxidizing Bacteria as Revealed by Genomic and Proteomic Analyses of 'Candidatus Scalindua japonica'.</title>
        <authorList>
            <person name="Oshiki M."/>
            <person name="Mizuto K."/>
            <person name="Kimura Z."/>
            <person name="Kindaichi T."/>
            <person name="Satoh H."/>
            <person name="Okabe S."/>
        </authorList>
    </citation>
    <scope>NUCLEOTIDE SEQUENCE [LARGE SCALE GENOMIC DNA]</scope>
    <source>
        <strain evidence="8">husup-a2</strain>
    </source>
</reference>
<dbReference type="GO" id="GO:0008273">
    <property type="term" value="F:calcium, potassium:sodium antiporter activity"/>
    <property type="evidence" value="ECO:0007669"/>
    <property type="project" value="TreeGrafter"/>
</dbReference>
<feature type="transmembrane region" description="Helical" evidence="5">
    <location>
        <begin position="203"/>
        <end position="223"/>
    </location>
</feature>
<feature type="transmembrane region" description="Helical" evidence="5">
    <location>
        <begin position="270"/>
        <end position="290"/>
    </location>
</feature>
<comment type="caution">
    <text evidence="7">The sequence shown here is derived from an EMBL/GenBank/DDBJ whole genome shotgun (WGS) entry which is preliminary data.</text>
</comment>
<dbReference type="GO" id="GO:0005886">
    <property type="term" value="C:plasma membrane"/>
    <property type="evidence" value="ECO:0007669"/>
    <property type="project" value="TreeGrafter"/>
</dbReference>
<gene>
    <name evidence="7" type="ORF">SCALIN_C27_0118</name>
</gene>
<keyword evidence="2 5" id="KW-0812">Transmembrane</keyword>
<dbReference type="InterPro" id="IPR044880">
    <property type="entry name" value="NCX_ion-bd_dom_sf"/>
</dbReference>
<feature type="transmembrane region" description="Helical" evidence="5">
    <location>
        <begin position="6"/>
        <end position="23"/>
    </location>
</feature>
<comment type="subcellular location">
    <subcellularLocation>
        <location evidence="1">Membrane</location>
        <topology evidence="1">Multi-pass membrane protein</topology>
    </subcellularLocation>
</comment>